<dbReference type="GO" id="GO:0003676">
    <property type="term" value="F:nucleic acid binding"/>
    <property type="evidence" value="ECO:0007669"/>
    <property type="project" value="InterPro"/>
</dbReference>
<dbReference type="Gene3D" id="3.30.420.10">
    <property type="entry name" value="Ribonuclease H-like superfamily/Ribonuclease H"/>
    <property type="match status" value="1"/>
</dbReference>
<protein>
    <submittedName>
        <fullName evidence="2">Integrase core domain-containing protein</fullName>
    </submittedName>
</protein>
<dbReference type="AlphaFoldDB" id="A0A1M5KBW5"/>
<dbReference type="InterPro" id="IPR001584">
    <property type="entry name" value="Integrase_cat-core"/>
</dbReference>
<proteinExistence type="predicted"/>
<evidence type="ECO:0000313" key="3">
    <source>
        <dbReference type="Proteomes" id="UP000189796"/>
    </source>
</evidence>
<dbReference type="InterPro" id="IPR012337">
    <property type="entry name" value="RNaseH-like_sf"/>
</dbReference>
<dbReference type="InterPro" id="IPR036397">
    <property type="entry name" value="RNaseH_sf"/>
</dbReference>
<name>A0A1M5KBW5_9BRAD</name>
<evidence type="ECO:0000259" key="1">
    <source>
        <dbReference type="PROSITE" id="PS50994"/>
    </source>
</evidence>
<dbReference type="GO" id="GO:0015074">
    <property type="term" value="P:DNA integration"/>
    <property type="evidence" value="ECO:0007669"/>
    <property type="project" value="InterPro"/>
</dbReference>
<evidence type="ECO:0000313" key="2">
    <source>
        <dbReference type="EMBL" id="SHG50191.1"/>
    </source>
</evidence>
<dbReference type="SUPFAM" id="SSF53098">
    <property type="entry name" value="Ribonuclease H-like"/>
    <property type="match status" value="1"/>
</dbReference>
<dbReference type="Pfam" id="PF13683">
    <property type="entry name" value="rve_3"/>
    <property type="match status" value="1"/>
</dbReference>
<accession>A0A1M5KBW5</accession>
<dbReference type="Proteomes" id="UP000189796">
    <property type="component" value="Chromosome I"/>
</dbReference>
<organism evidence="2 3">
    <name type="scientific">Bradyrhizobium erythrophlei</name>
    <dbReference type="NCBI Taxonomy" id="1437360"/>
    <lineage>
        <taxon>Bacteria</taxon>
        <taxon>Pseudomonadati</taxon>
        <taxon>Pseudomonadota</taxon>
        <taxon>Alphaproteobacteria</taxon>
        <taxon>Hyphomicrobiales</taxon>
        <taxon>Nitrobacteraceae</taxon>
        <taxon>Bradyrhizobium</taxon>
    </lineage>
</organism>
<sequence length="231" mass="26558">MIRRMSIENPLWGAPRIHGELLKLGFEVAQSSVAKYMVKRRKPPSQGWRTFLHNHAPDIAAMDLFVVPTIGFDLLYAYIIVRVDRRELVWISVTAHPTAEWIARQITEAFPWNEAPRYLIRDRDRIYGSVVTRRLRAMGIRDKPIAPASPWQNGFAERLIGSIRRECVDHVIVLGEAHLRRILKSYSAYYNNITTHRSLDKDAPVSRPVQRIGSIKSHATLGGLHHHYARA</sequence>
<reference evidence="2 3" key="1">
    <citation type="submission" date="2016-11" db="EMBL/GenBank/DDBJ databases">
        <authorList>
            <person name="Jaros S."/>
            <person name="Januszkiewicz K."/>
            <person name="Wedrychowicz H."/>
        </authorList>
    </citation>
    <scope>NUCLEOTIDE SEQUENCE [LARGE SCALE GENOMIC DNA]</scope>
    <source>
        <strain evidence="2 3">GAS138</strain>
    </source>
</reference>
<dbReference type="EMBL" id="LT670817">
    <property type="protein sequence ID" value="SHG50191.1"/>
    <property type="molecule type" value="Genomic_DNA"/>
</dbReference>
<gene>
    <name evidence="2" type="ORF">SAMN05443248_1764</name>
</gene>
<feature type="domain" description="Integrase catalytic" evidence="1">
    <location>
        <begin position="53"/>
        <end position="212"/>
    </location>
</feature>
<dbReference type="PROSITE" id="PS50994">
    <property type="entry name" value="INTEGRASE"/>
    <property type="match status" value="1"/>
</dbReference>